<dbReference type="STRING" id="1081103.A0A0B2WKM9"/>
<comment type="subcellular location">
    <subcellularLocation>
        <location evidence="1">Nucleus</location>
    </subcellularLocation>
</comment>
<dbReference type="InterPro" id="IPR046347">
    <property type="entry name" value="bZIP_sf"/>
</dbReference>
<dbReference type="PANTHER" id="PTHR19304">
    <property type="entry name" value="CYCLIC-AMP RESPONSE ELEMENT BINDING PROTEIN"/>
    <property type="match status" value="1"/>
</dbReference>
<feature type="region of interest" description="Disordered" evidence="5">
    <location>
        <begin position="28"/>
        <end position="164"/>
    </location>
</feature>
<dbReference type="PROSITE" id="PS50217">
    <property type="entry name" value="BZIP"/>
    <property type="match status" value="1"/>
</dbReference>
<dbReference type="Gene3D" id="1.20.5.170">
    <property type="match status" value="1"/>
</dbReference>
<dbReference type="InterPro" id="IPR004827">
    <property type="entry name" value="bZIP"/>
</dbReference>
<dbReference type="Proteomes" id="UP000030816">
    <property type="component" value="Unassembled WGS sequence"/>
</dbReference>
<dbReference type="AlphaFoldDB" id="A0A0B2WKM9"/>
<dbReference type="CDD" id="cd14687">
    <property type="entry name" value="bZIP_ATF2"/>
    <property type="match status" value="1"/>
</dbReference>
<dbReference type="SMART" id="SM00338">
    <property type="entry name" value="BRLZ"/>
    <property type="match status" value="1"/>
</dbReference>
<dbReference type="InterPro" id="IPR051027">
    <property type="entry name" value="bZIP_transcription_factors"/>
</dbReference>
<accession>A0A0B2WKM9</accession>
<organism evidence="7 8">
    <name type="scientific">Metarhizium album (strain ARSEF 1941)</name>
    <dbReference type="NCBI Taxonomy" id="1081103"/>
    <lineage>
        <taxon>Eukaryota</taxon>
        <taxon>Fungi</taxon>
        <taxon>Dikarya</taxon>
        <taxon>Ascomycota</taxon>
        <taxon>Pezizomycotina</taxon>
        <taxon>Sordariomycetes</taxon>
        <taxon>Hypocreomycetidae</taxon>
        <taxon>Hypocreales</taxon>
        <taxon>Clavicipitaceae</taxon>
        <taxon>Metarhizium</taxon>
    </lineage>
</organism>
<keyword evidence="2" id="KW-0805">Transcription regulation</keyword>
<proteinExistence type="predicted"/>
<dbReference type="GO" id="GO:0005634">
    <property type="term" value="C:nucleus"/>
    <property type="evidence" value="ECO:0007669"/>
    <property type="project" value="UniProtKB-SubCell"/>
</dbReference>
<feature type="compositionally biased region" description="Basic and acidic residues" evidence="5">
    <location>
        <begin position="145"/>
        <end position="161"/>
    </location>
</feature>
<evidence type="ECO:0000256" key="3">
    <source>
        <dbReference type="ARBA" id="ARBA00023163"/>
    </source>
</evidence>
<dbReference type="OrthoDB" id="295274at2759"/>
<dbReference type="GeneID" id="63742566"/>
<evidence type="ECO:0000313" key="7">
    <source>
        <dbReference type="EMBL" id="KHN94037.1"/>
    </source>
</evidence>
<keyword evidence="3" id="KW-0804">Transcription</keyword>
<dbReference type="HOGENOM" id="CLU_093548_0_0_1"/>
<dbReference type="RefSeq" id="XP_040675103.1">
    <property type="nucleotide sequence ID" value="XM_040826909.1"/>
</dbReference>
<evidence type="ECO:0000256" key="4">
    <source>
        <dbReference type="ARBA" id="ARBA00023242"/>
    </source>
</evidence>
<evidence type="ECO:0000256" key="1">
    <source>
        <dbReference type="ARBA" id="ARBA00004123"/>
    </source>
</evidence>
<reference evidence="7 8" key="1">
    <citation type="journal article" date="2014" name="Proc. Natl. Acad. Sci. U.S.A.">
        <title>Trajectory and genomic determinants of fungal-pathogen speciation and host adaptation.</title>
        <authorList>
            <person name="Hu X."/>
            <person name="Xiao G."/>
            <person name="Zheng P."/>
            <person name="Shang Y."/>
            <person name="Su Y."/>
            <person name="Zhang X."/>
            <person name="Liu X."/>
            <person name="Zhan S."/>
            <person name="St Leger R.J."/>
            <person name="Wang C."/>
        </authorList>
    </citation>
    <scope>NUCLEOTIDE SEQUENCE [LARGE SCALE GENOMIC DNA]</scope>
    <source>
        <strain evidence="7 8">ARSEF 1941</strain>
    </source>
</reference>
<dbReference type="EMBL" id="AZHE01000043">
    <property type="protein sequence ID" value="KHN94037.1"/>
    <property type="molecule type" value="Genomic_DNA"/>
</dbReference>
<dbReference type="GO" id="GO:0003700">
    <property type="term" value="F:DNA-binding transcription factor activity"/>
    <property type="evidence" value="ECO:0007669"/>
    <property type="project" value="InterPro"/>
</dbReference>
<keyword evidence="4" id="KW-0539">Nucleus</keyword>
<name>A0A0B2WKM9_METAS</name>
<keyword evidence="8" id="KW-1185">Reference proteome</keyword>
<dbReference type="SUPFAM" id="SSF57959">
    <property type="entry name" value="Leucine zipper domain"/>
    <property type="match status" value="1"/>
</dbReference>
<gene>
    <name evidence="7" type="ORF">MAM_08111</name>
</gene>
<sequence>MEVSDGNVSQALKRCLDPALLDSTEAGFFQPESNWSPDEAAPSWPSFGASPMMPIQQAASLGDHHPGETGTRPQVRDWPIQDQALPDDASKRRPQSPHQQDRSVRVVTRARSKQRSPSGATDSPPKRQRQSKSKEAGTEGGSVHADAEDATHRQGSLERNRIAASKCRKRMKKWVHDLEKRNSGLEKRHKDLQIEYLYLVQEISELKNYILGHASCRDPNIDTWLDNEASKYVCN</sequence>
<evidence type="ECO:0000259" key="6">
    <source>
        <dbReference type="PROSITE" id="PS50217"/>
    </source>
</evidence>
<evidence type="ECO:0000256" key="2">
    <source>
        <dbReference type="ARBA" id="ARBA00023015"/>
    </source>
</evidence>
<feature type="domain" description="BZIP" evidence="6">
    <location>
        <begin position="158"/>
        <end position="213"/>
    </location>
</feature>
<evidence type="ECO:0000313" key="8">
    <source>
        <dbReference type="Proteomes" id="UP000030816"/>
    </source>
</evidence>
<protein>
    <submittedName>
        <fullName evidence="7">Transcription factor atf21</fullName>
    </submittedName>
</protein>
<comment type="caution">
    <text evidence="7">The sequence shown here is derived from an EMBL/GenBank/DDBJ whole genome shotgun (WGS) entry which is preliminary data.</text>
</comment>
<dbReference type="Pfam" id="PF00170">
    <property type="entry name" value="bZIP_1"/>
    <property type="match status" value="1"/>
</dbReference>
<evidence type="ECO:0000256" key="5">
    <source>
        <dbReference type="SAM" id="MobiDB-lite"/>
    </source>
</evidence>